<name>A0A2N1NI95_9GLOM</name>
<dbReference type="VEuPathDB" id="FungiDB:FUN_003262"/>
<dbReference type="Pfam" id="PF07714">
    <property type="entry name" value="PK_Tyr_Ser-Thr"/>
    <property type="match status" value="1"/>
</dbReference>
<dbReference type="InterPro" id="IPR011009">
    <property type="entry name" value="Kinase-like_dom_sf"/>
</dbReference>
<gene>
    <name evidence="2" type="ORF">RhiirC2_775867</name>
</gene>
<sequence length="523" mass="60758">MSKKFNRNLKNFRNNNSNTLSEYEYRKNKFGLCTDCEQPRTYVEWCQNCNIQLNARNYNEVIEWIPYNRLRNIKYLSKGGFSTIYKAIWLDEPIQQWDNIALTWIRYSNRYYEIAKEKDVESPLNKNKVNGFYVVLKSLNNSSNINDDFLNELKNHLQCVRSSRNDILTVSVYGITQDPETSNYMMVMQLMNKGNLRSNLFKNEYRSLDKYYSLMHVAKALLTLHKCNLVHGDFHSGNVLLNSLDIHVIGDFGLSRPVNKTANTNEIYGVIPYMAPEVLRGKPYTKAADIYSFGIIMWELTSGIPAFNNRSHDFDLSLDICKGLRPKIVECTLPVYVRLMKRCWDSDPNKRPTADELVEILSIWYDYGDKLLKLEYDSRIPVPNNEPITKNHPLSCYTSRKIDYSMKLNETLTQEELSTKIVIDEEKELTLLSESLEIARRLNNGINLSHIIDCQLPHHHHIHSLIKQQILHPVDYQSQPFDTMTPQTCADVDDNVNNATLNTYDTQDTVYDGITPNQAPSKK</sequence>
<comment type="caution">
    <text evidence="2">The sequence shown here is derived from an EMBL/GenBank/DDBJ whole genome shotgun (WGS) entry which is preliminary data.</text>
</comment>
<dbReference type="Gene3D" id="1.10.510.10">
    <property type="entry name" value="Transferase(Phosphotransferase) domain 1"/>
    <property type="match status" value="1"/>
</dbReference>
<evidence type="ECO:0000313" key="2">
    <source>
        <dbReference type="EMBL" id="PKK73560.1"/>
    </source>
</evidence>
<feature type="domain" description="Protein kinase" evidence="1">
    <location>
        <begin position="70"/>
        <end position="365"/>
    </location>
</feature>
<reference evidence="2 3" key="1">
    <citation type="submission" date="2016-04" db="EMBL/GenBank/DDBJ databases">
        <title>Genome analyses suggest a sexual origin of heterokaryosis in a supposedly ancient asexual fungus.</title>
        <authorList>
            <person name="Ropars J."/>
            <person name="Sedzielewska K."/>
            <person name="Noel J."/>
            <person name="Charron P."/>
            <person name="Farinelli L."/>
            <person name="Marton T."/>
            <person name="Kruger M."/>
            <person name="Pelin A."/>
            <person name="Brachmann A."/>
            <person name="Corradi N."/>
        </authorList>
    </citation>
    <scope>NUCLEOTIDE SEQUENCE [LARGE SCALE GENOMIC DNA]</scope>
    <source>
        <strain evidence="2 3">C2</strain>
    </source>
</reference>
<dbReference type="InterPro" id="IPR051681">
    <property type="entry name" value="Ser/Thr_Kinases-Pseudokinases"/>
</dbReference>
<dbReference type="PANTHER" id="PTHR44329">
    <property type="entry name" value="SERINE/THREONINE-PROTEIN KINASE TNNI3K-RELATED"/>
    <property type="match status" value="1"/>
</dbReference>
<protein>
    <submittedName>
        <fullName evidence="2">Kinase-like protein</fullName>
    </submittedName>
</protein>
<dbReference type="VEuPathDB" id="FungiDB:RhiirFUN_023629"/>
<dbReference type="EMBL" id="LLXL01000362">
    <property type="protein sequence ID" value="PKK73560.1"/>
    <property type="molecule type" value="Genomic_DNA"/>
</dbReference>
<dbReference type="Proteomes" id="UP000233469">
    <property type="component" value="Unassembled WGS sequence"/>
</dbReference>
<reference evidence="2 3" key="2">
    <citation type="submission" date="2017-10" db="EMBL/GenBank/DDBJ databases">
        <title>Extensive intraspecific genome diversity in a model arbuscular mycorrhizal fungus.</title>
        <authorList>
            <person name="Chen E.C.H."/>
            <person name="Morin E."/>
            <person name="Baudet D."/>
            <person name="Noel J."/>
            <person name="Ndikumana S."/>
            <person name="Charron P."/>
            <person name="St-Onge C."/>
            <person name="Giorgi J."/>
            <person name="Grigoriev I.V."/>
            <person name="Roux C."/>
            <person name="Martin F.M."/>
            <person name="Corradi N."/>
        </authorList>
    </citation>
    <scope>NUCLEOTIDE SEQUENCE [LARGE SCALE GENOMIC DNA]</scope>
    <source>
        <strain evidence="2 3">C2</strain>
    </source>
</reference>
<keyword evidence="2" id="KW-0808">Transferase</keyword>
<dbReference type="PROSITE" id="PS50011">
    <property type="entry name" value="PROTEIN_KINASE_DOM"/>
    <property type="match status" value="1"/>
</dbReference>
<dbReference type="VEuPathDB" id="FungiDB:FUN_003261"/>
<dbReference type="SUPFAM" id="SSF56112">
    <property type="entry name" value="Protein kinase-like (PK-like)"/>
    <property type="match status" value="1"/>
</dbReference>
<keyword evidence="2" id="KW-0418">Kinase</keyword>
<dbReference type="InterPro" id="IPR000719">
    <property type="entry name" value="Prot_kinase_dom"/>
</dbReference>
<evidence type="ECO:0000259" key="1">
    <source>
        <dbReference type="PROSITE" id="PS50011"/>
    </source>
</evidence>
<accession>A0A2N1NI95</accession>
<proteinExistence type="predicted"/>
<evidence type="ECO:0000313" key="3">
    <source>
        <dbReference type="Proteomes" id="UP000233469"/>
    </source>
</evidence>
<dbReference type="GO" id="GO:0004674">
    <property type="term" value="F:protein serine/threonine kinase activity"/>
    <property type="evidence" value="ECO:0007669"/>
    <property type="project" value="TreeGrafter"/>
</dbReference>
<dbReference type="GO" id="GO:0005524">
    <property type="term" value="F:ATP binding"/>
    <property type="evidence" value="ECO:0007669"/>
    <property type="project" value="InterPro"/>
</dbReference>
<organism evidence="2 3">
    <name type="scientific">Rhizophagus irregularis</name>
    <dbReference type="NCBI Taxonomy" id="588596"/>
    <lineage>
        <taxon>Eukaryota</taxon>
        <taxon>Fungi</taxon>
        <taxon>Fungi incertae sedis</taxon>
        <taxon>Mucoromycota</taxon>
        <taxon>Glomeromycotina</taxon>
        <taxon>Glomeromycetes</taxon>
        <taxon>Glomerales</taxon>
        <taxon>Glomeraceae</taxon>
        <taxon>Rhizophagus</taxon>
    </lineage>
</organism>
<dbReference type="AlphaFoldDB" id="A0A2N1NI95"/>
<dbReference type="InterPro" id="IPR001245">
    <property type="entry name" value="Ser-Thr/Tyr_kinase_cat_dom"/>
</dbReference>
<dbReference type="VEuPathDB" id="FungiDB:RhiirA1_474966"/>